<dbReference type="InterPro" id="IPR051481">
    <property type="entry name" value="BTB-POZ/Galectin-3-binding"/>
</dbReference>
<evidence type="ECO:0000259" key="2">
    <source>
        <dbReference type="PROSITE" id="PS50097"/>
    </source>
</evidence>
<dbReference type="Gene3D" id="3.30.710.10">
    <property type="entry name" value="Potassium Channel Kv1.1, Chain A"/>
    <property type="match status" value="1"/>
</dbReference>
<dbReference type="InterPro" id="IPR006571">
    <property type="entry name" value="TLDc_dom"/>
</dbReference>
<feature type="domain" description="TLDc" evidence="3">
    <location>
        <begin position="303"/>
        <end position="486"/>
    </location>
</feature>
<dbReference type="PROSITE" id="PS51886">
    <property type="entry name" value="TLDC"/>
    <property type="match status" value="1"/>
</dbReference>
<organism evidence="4">
    <name type="scientific">Anthurium amnicola</name>
    <dbReference type="NCBI Taxonomy" id="1678845"/>
    <lineage>
        <taxon>Eukaryota</taxon>
        <taxon>Viridiplantae</taxon>
        <taxon>Streptophyta</taxon>
        <taxon>Embryophyta</taxon>
        <taxon>Tracheophyta</taxon>
        <taxon>Spermatophyta</taxon>
        <taxon>Magnoliopsida</taxon>
        <taxon>Liliopsida</taxon>
        <taxon>Araceae</taxon>
        <taxon>Pothoideae</taxon>
        <taxon>Potheae</taxon>
        <taxon>Anthurium</taxon>
    </lineage>
</organism>
<dbReference type="PROSITE" id="PS50097">
    <property type="entry name" value="BTB"/>
    <property type="match status" value="1"/>
</dbReference>
<feature type="domain" description="BTB" evidence="2">
    <location>
        <begin position="24"/>
        <end position="97"/>
    </location>
</feature>
<dbReference type="Gene3D" id="1.25.40.420">
    <property type="match status" value="1"/>
</dbReference>
<evidence type="ECO:0000259" key="3">
    <source>
        <dbReference type="PROSITE" id="PS51886"/>
    </source>
</evidence>
<protein>
    <submittedName>
        <fullName evidence="4">Ectoderm-neural cortex protein 1</fullName>
    </submittedName>
</protein>
<sequence length="490" mass="56825">MSTTELLTTLSNDFMWLLEYADDYNILIRVGEGQRVRTFKAHSIVLRARSTYFRYALSSEWATIEGNTYYFTKPNITPESFEIILNYIYSGEVSLKKFDGEKILELLVAADELCLNELLEYVQDYFVKNGNGWLRENINEYCHIIFQHDNFQKLQDYCIKMVSNDPQKFRRYGRFMQWPDDLVIGILKRDDLHLEEIDVWNILIKWGTAQVNLSFNNPNDWSSEDFSKLALKLKDCIQYIRFYHISGADFFNHVRPFKTLLPEDLYQELLHYHQFNFINNNNKHQLNNILTILPPRGIALDSKLIGTKHAALIASWIDREENFNPVKCHLVPYQFNLLLRGSRDDFKCSTFHKLCDNQGPALIVLKVKGTGELLGGYNPNGWNSTGAWIESTESFIFSLGDGKDPAYSQAILSRVKYSNSKCAIDDSPCIGPCFGTSDLVMVESLRHANGKFIYDLPWSCIQSCYERIITSTTNFTIEDYEVFKLIQKTP</sequence>
<dbReference type="SUPFAM" id="SSF54695">
    <property type="entry name" value="POZ domain"/>
    <property type="match status" value="1"/>
</dbReference>
<gene>
    <name evidence="4" type="primary">Enc1_3</name>
    <name evidence="4" type="ORF">g.33126</name>
</gene>
<dbReference type="EMBL" id="GDJX01024473">
    <property type="protein sequence ID" value="JAT43463.1"/>
    <property type="molecule type" value="Transcribed_RNA"/>
</dbReference>
<dbReference type="InterPro" id="IPR011333">
    <property type="entry name" value="SKP1/BTB/POZ_sf"/>
</dbReference>
<dbReference type="AlphaFoldDB" id="A0A1D1XM49"/>
<dbReference type="SMART" id="SM00225">
    <property type="entry name" value="BTB"/>
    <property type="match status" value="1"/>
</dbReference>
<accession>A0A1D1XM49</accession>
<dbReference type="InterPro" id="IPR000210">
    <property type="entry name" value="BTB/POZ_dom"/>
</dbReference>
<comment type="pathway">
    <text evidence="1">Protein modification; protein ubiquitination.</text>
</comment>
<evidence type="ECO:0000256" key="1">
    <source>
        <dbReference type="ARBA" id="ARBA00004906"/>
    </source>
</evidence>
<dbReference type="CDD" id="cd18186">
    <property type="entry name" value="BTB_POZ_ZBTB_KLHL-like"/>
    <property type="match status" value="1"/>
</dbReference>
<name>A0A1D1XM49_9ARAE</name>
<dbReference type="Pfam" id="PF07534">
    <property type="entry name" value="TLD"/>
    <property type="match status" value="1"/>
</dbReference>
<dbReference type="PANTHER" id="PTHR24410:SF23">
    <property type="entry name" value="BTB DOMAIN-CONTAINING PROTEIN-RELATED"/>
    <property type="match status" value="1"/>
</dbReference>
<dbReference type="PANTHER" id="PTHR24410">
    <property type="entry name" value="HL07962P-RELATED"/>
    <property type="match status" value="1"/>
</dbReference>
<proteinExistence type="predicted"/>
<dbReference type="Pfam" id="PF00651">
    <property type="entry name" value="BTB"/>
    <property type="match status" value="1"/>
</dbReference>
<reference evidence="4" key="1">
    <citation type="submission" date="2015-07" db="EMBL/GenBank/DDBJ databases">
        <title>Transcriptome Assembly of Anthurium amnicola.</title>
        <authorList>
            <person name="Suzuki J."/>
        </authorList>
    </citation>
    <scope>NUCLEOTIDE SEQUENCE</scope>
</reference>
<evidence type="ECO:0000313" key="4">
    <source>
        <dbReference type="EMBL" id="JAT43463.1"/>
    </source>
</evidence>